<dbReference type="AlphaFoldDB" id="A0A195DE63"/>
<keyword evidence="4" id="KW-1185">Reference proteome</keyword>
<sequence length="78" mass="8896">MASLKYVVVFSLLMMMLAHCYAKHEHEHENHPEQPSSDNAEPIAPSSDDEINSKTDEPQIEPKILYASKILNAYKIKK</sequence>
<dbReference type="EMBL" id="KQ980953">
    <property type="protein sequence ID" value="KYN11127.1"/>
    <property type="molecule type" value="Genomic_DNA"/>
</dbReference>
<protein>
    <submittedName>
        <fullName evidence="3">Uncharacterized protein</fullName>
    </submittedName>
</protein>
<keyword evidence="2" id="KW-0732">Signal</keyword>
<evidence type="ECO:0000256" key="2">
    <source>
        <dbReference type="SAM" id="SignalP"/>
    </source>
</evidence>
<evidence type="ECO:0000313" key="4">
    <source>
        <dbReference type="Proteomes" id="UP000078492"/>
    </source>
</evidence>
<gene>
    <name evidence="3" type="ORF">ALC57_16675</name>
</gene>
<proteinExistence type="predicted"/>
<evidence type="ECO:0000256" key="1">
    <source>
        <dbReference type="SAM" id="MobiDB-lite"/>
    </source>
</evidence>
<accession>A0A195DE63</accession>
<feature type="region of interest" description="Disordered" evidence="1">
    <location>
        <begin position="24"/>
        <end position="60"/>
    </location>
</feature>
<reference evidence="3 4" key="1">
    <citation type="submission" date="2015-09" db="EMBL/GenBank/DDBJ databases">
        <title>Trachymyrmex cornetzi WGS genome.</title>
        <authorList>
            <person name="Nygaard S."/>
            <person name="Hu H."/>
            <person name="Boomsma J."/>
            <person name="Zhang G."/>
        </authorList>
    </citation>
    <scope>NUCLEOTIDE SEQUENCE [LARGE SCALE GENOMIC DNA]</scope>
    <source>
        <strain evidence="3">Tcor2-1</strain>
        <tissue evidence="3">Whole body</tissue>
    </source>
</reference>
<dbReference type="Proteomes" id="UP000078492">
    <property type="component" value="Unassembled WGS sequence"/>
</dbReference>
<feature type="chain" id="PRO_5008270398" evidence="2">
    <location>
        <begin position="23"/>
        <end position="78"/>
    </location>
</feature>
<organism evidence="3 4">
    <name type="scientific">Trachymyrmex cornetzi</name>
    <dbReference type="NCBI Taxonomy" id="471704"/>
    <lineage>
        <taxon>Eukaryota</taxon>
        <taxon>Metazoa</taxon>
        <taxon>Ecdysozoa</taxon>
        <taxon>Arthropoda</taxon>
        <taxon>Hexapoda</taxon>
        <taxon>Insecta</taxon>
        <taxon>Pterygota</taxon>
        <taxon>Neoptera</taxon>
        <taxon>Endopterygota</taxon>
        <taxon>Hymenoptera</taxon>
        <taxon>Apocrita</taxon>
        <taxon>Aculeata</taxon>
        <taxon>Formicoidea</taxon>
        <taxon>Formicidae</taxon>
        <taxon>Myrmicinae</taxon>
        <taxon>Trachymyrmex</taxon>
    </lineage>
</organism>
<evidence type="ECO:0000313" key="3">
    <source>
        <dbReference type="EMBL" id="KYN11127.1"/>
    </source>
</evidence>
<name>A0A195DE63_9HYME</name>
<feature type="signal peptide" evidence="2">
    <location>
        <begin position="1"/>
        <end position="22"/>
    </location>
</feature>